<evidence type="ECO:0000313" key="4">
    <source>
        <dbReference type="Proteomes" id="UP001597116"/>
    </source>
</evidence>
<dbReference type="InterPro" id="IPR058916">
    <property type="entry name" value="PH_40"/>
</dbReference>
<name>A0ABW3Q889_9BACT</name>
<evidence type="ECO:0000313" key="3">
    <source>
        <dbReference type="EMBL" id="MFD1143888.1"/>
    </source>
</evidence>
<keyword evidence="4" id="KW-1185">Reference proteome</keyword>
<feature type="domain" description="PH" evidence="2">
    <location>
        <begin position="43"/>
        <end position="183"/>
    </location>
</feature>
<proteinExistence type="predicted"/>
<keyword evidence="1" id="KW-1133">Transmembrane helix</keyword>
<dbReference type="EMBL" id="JBHTLP010000019">
    <property type="protein sequence ID" value="MFD1143888.1"/>
    <property type="molecule type" value="Genomic_DNA"/>
</dbReference>
<keyword evidence="1" id="KW-0472">Membrane</keyword>
<evidence type="ECO:0000259" key="2">
    <source>
        <dbReference type="Pfam" id="PF26566"/>
    </source>
</evidence>
<gene>
    <name evidence="3" type="ORF">ACFQ4C_22375</name>
</gene>
<organism evidence="3 4">
    <name type="scientific">Larkinella insperata</name>
    <dbReference type="NCBI Taxonomy" id="332158"/>
    <lineage>
        <taxon>Bacteria</taxon>
        <taxon>Pseudomonadati</taxon>
        <taxon>Bacteroidota</taxon>
        <taxon>Cytophagia</taxon>
        <taxon>Cytophagales</taxon>
        <taxon>Spirosomataceae</taxon>
        <taxon>Larkinella</taxon>
    </lineage>
</organism>
<sequence length="216" mass="24967">MNVLNALLIMAAVVFPFGWVIYRLIRYTAKSMGNESPLVVRVTYQVSKGEYFSRFAFLSLLVLIFFNLLLLYCMFFIAERFATAYWHWGIVWSGVAVAFYSLWFIALLFKLEWQYWLITKARTITLDPADKSLEIAAADGLVRITASDVEAVEIHAPGPESSKMVGGYHYFCFILKDGRRIYLNHNKSYLDYSITDYFKTVPTRCVPHKIPWIIAP</sequence>
<protein>
    <recommendedName>
        <fullName evidence="2">PH domain-containing protein</fullName>
    </recommendedName>
</protein>
<feature type="transmembrane region" description="Helical" evidence="1">
    <location>
        <begin position="90"/>
        <end position="109"/>
    </location>
</feature>
<evidence type="ECO:0000256" key="1">
    <source>
        <dbReference type="SAM" id="Phobius"/>
    </source>
</evidence>
<accession>A0ABW3Q889</accession>
<dbReference type="RefSeq" id="WP_265993574.1">
    <property type="nucleotide sequence ID" value="NZ_CP110973.1"/>
</dbReference>
<feature type="transmembrane region" description="Helical" evidence="1">
    <location>
        <begin position="55"/>
        <end position="78"/>
    </location>
</feature>
<reference evidence="4" key="1">
    <citation type="journal article" date="2019" name="Int. J. Syst. Evol. Microbiol.">
        <title>The Global Catalogue of Microorganisms (GCM) 10K type strain sequencing project: providing services to taxonomists for standard genome sequencing and annotation.</title>
        <authorList>
            <consortium name="The Broad Institute Genomics Platform"/>
            <consortium name="The Broad Institute Genome Sequencing Center for Infectious Disease"/>
            <person name="Wu L."/>
            <person name="Ma J."/>
        </authorList>
    </citation>
    <scope>NUCLEOTIDE SEQUENCE [LARGE SCALE GENOMIC DNA]</scope>
    <source>
        <strain evidence="4">CCUG 55608</strain>
    </source>
</reference>
<comment type="caution">
    <text evidence="3">The sequence shown here is derived from an EMBL/GenBank/DDBJ whole genome shotgun (WGS) entry which is preliminary data.</text>
</comment>
<feature type="transmembrane region" description="Helical" evidence="1">
    <location>
        <begin position="6"/>
        <end position="25"/>
    </location>
</feature>
<dbReference type="Proteomes" id="UP001597116">
    <property type="component" value="Unassembled WGS sequence"/>
</dbReference>
<keyword evidence="1" id="KW-0812">Transmembrane</keyword>
<dbReference type="Pfam" id="PF26566">
    <property type="entry name" value="PH_40"/>
    <property type="match status" value="1"/>
</dbReference>